<keyword evidence="1" id="KW-0732">Signal</keyword>
<proteinExistence type="predicted"/>
<name>A0ABY5BUM8_9LACO</name>
<dbReference type="RefSeq" id="WP_252794620.1">
    <property type="nucleotide sequence ID" value="NZ_CP097121.1"/>
</dbReference>
<gene>
    <name evidence="2" type="ORF">M3M37_05060</name>
</gene>
<dbReference type="EMBL" id="CP097121">
    <property type="protein sequence ID" value="USS90214.1"/>
    <property type="molecule type" value="Genomic_DNA"/>
</dbReference>
<evidence type="ECO:0000313" key="2">
    <source>
        <dbReference type="EMBL" id="USS90214.1"/>
    </source>
</evidence>
<dbReference type="Proteomes" id="UP001056164">
    <property type="component" value="Chromosome"/>
</dbReference>
<reference evidence="2" key="1">
    <citation type="submission" date="2022-05" db="EMBL/GenBank/DDBJ databases">
        <authorList>
            <person name="Oliphant S.A."/>
            <person name="Watson-Haigh N.S."/>
            <person name="Sumby K.M."/>
            <person name="Gardner J.M."/>
            <person name="Jiranek V."/>
        </authorList>
    </citation>
    <scope>NUCLEOTIDE SEQUENCE</scope>
    <source>
        <strain evidence="2">KI4_A6</strain>
    </source>
</reference>
<feature type="signal peptide" evidence="1">
    <location>
        <begin position="1"/>
        <end position="24"/>
    </location>
</feature>
<accession>A0ABY5BUM8</accession>
<sequence length="135" mass="15583">MKQTRRWILLIASCLLLVTLTGCRNFSFTDQGHDYVKVYDAKGHLLQHTNKLGKLRQLTDNKYHSVKHVPVPKDAQENYRYVIHQRKHNLQLQVVVYANYKLAKISGVPILGSGTIDLTQRQFEVLNDPDRTLAN</sequence>
<feature type="chain" id="PRO_5047469269" evidence="1">
    <location>
        <begin position="25"/>
        <end position="135"/>
    </location>
</feature>
<evidence type="ECO:0000256" key="1">
    <source>
        <dbReference type="SAM" id="SignalP"/>
    </source>
</evidence>
<protein>
    <submittedName>
        <fullName evidence="2">Uncharacterized protein</fullName>
    </submittedName>
</protein>
<organism evidence="2 3">
    <name type="scientific">Fructilactobacillus carniphilus</name>
    <dbReference type="NCBI Taxonomy" id="2940297"/>
    <lineage>
        <taxon>Bacteria</taxon>
        <taxon>Bacillati</taxon>
        <taxon>Bacillota</taxon>
        <taxon>Bacilli</taxon>
        <taxon>Lactobacillales</taxon>
        <taxon>Lactobacillaceae</taxon>
        <taxon>Fructilactobacillus</taxon>
    </lineage>
</organism>
<evidence type="ECO:0000313" key="3">
    <source>
        <dbReference type="Proteomes" id="UP001056164"/>
    </source>
</evidence>
<keyword evidence="3" id="KW-1185">Reference proteome</keyword>
<dbReference type="PROSITE" id="PS51257">
    <property type="entry name" value="PROKAR_LIPOPROTEIN"/>
    <property type="match status" value="1"/>
</dbReference>